<keyword evidence="2" id="KW-0238">DNA-binding</keyword>
<dbReference type="SMART" id="SM00866">
    <property type="entry name" value="UTRA"/>
    <property type="match status" value="1"/>
</dbReference>
<dbReference type="InterPro" id="IPR050679">
    <property type="entry name" value="Bact_HTH_transcr_reg"/>
</dbReference>
<keyword evidence="6" id="KW-1185">Reference proteome</keyword>
<gene>
    <name evidence="5" type="ORF">PPNSA23_38510</name>
</gene>
<dbReference type="Proteomes" id="UP001628091">
    <property type="component" value="Unassembled WGS sequence"/>
</dbReference>
<dbReference type="EMBL" id="BAAFZP010000002">
    <property type="protein sequence ID" value="GAB1583908.1"/>
    <property type="molecule type" value="Genomic_DNA"/>
</dbReference>
<evidence type="ECO:0000313" key="5">
    <source>
        <dbReference type="EMBL" id="GAB1583908.1"/>
    </source>
</evidence>
<evidence type="ECO:0000256" key="3">
    <source>
        <dbReference type="ARBA" id="ARBA00023163"/>
    </source>
</evidence>
<evidence type="ECO:0000259" key="4">
    <source>
        <dbReference type="PROSITE" id="PS50949"/>
    </source>
</evidence>
<dbReference type="SMART" id="SM00345">
    <property type="entry name" value="HTH_GNTR"/>
    <property type="match status" value="1"/>
</dbReference>
<sequence>MREASEIYALNNELPTSRFSNRPLYLQVRDAIAQRIVSGEWQPRTAIPNETDLAREFGVSPGTMRKALDLAEAERLLTRRQGRGTFVNDQSSEEYAARYSNIRSRDGKRMDGEVEVLSVYETTVSESEGMRLRLRARDRVHHIRRVWMENGRPYMLEDVVLSARLFPGIKTHAEASQRLAVLAQQFGVLLGRGDERITISNAEPDVASALHVASGTAVMRLDRVIYTLQGVPAEWRLAQCLTDEGRYYMAQFS</sequence>
<dbReference type="InterPro" id="IPR036390">
    <property type="entry name" value="WH_DNA-bd_sf"/>
</dbReference>
<keyword evidence="3" id="KW-0804">Transcription</keyword>
<name>A0ABQ0H4P8_9HYPH</name>
<dbReference type="Gene3D" id="1.10.10.10">
    <property type="entry name" value="Winged helix-like DNA-binding domain superfamily/Winged helix DNA-binding domain"/>
    <property type="match status" value="1"/>
</dbReference>
<comment type="caution">
    <text evidence="5">The sequence shown here is derived from an EMBL/GenBank/DDBJ whole genome shotgun (WGS) entry which is preliminary data.</text>
</comment>
<evidence type="ECO:0000256" key="1">
    <source>
        <dbReference type="ARBA" id="ARBA00023015"/>
    </source>
</evidence>
<dbReference type="InterPro" id="IPR036388">
    <property type="entry name" value="WH-like_DNA-bd_sf"/>
</dbReference>
<dbReference type="Pfam" id="PF07702">
    <property type="entry name" value="UTRA"/>
    <property type="match status" value="1"/>
</dbReference>
<dbReference type="CDD" id="cd07377">
    <property type="entry name" value="WHTH_GntR"/>
    <property type="match status" value="1"/>
</dbReference>
<dbReference type="PANTHER" id="PTHR44846:SF1">
    <property type="entry name" value="MANNOSYL-D-GLYCERATE TRANSPORT_METABOLISM SYSTEM REPRESSOR MNGR-RELATED"/>
    <property type="match status" value="1"/>
</dbReference>
<accession>A0ABQ0H4P8</accession>
<organism evidence="5 6">
    <name type="scientific">Phyllobacterium phragmitis</name>
    <dbReference type="NCBI Taxonomy" id="2670329"/>
    <lineage>
        <taxon>Bacteria</taxon>
        <taxon>Pseudomonadati</taxon>
        <taxon>Pseudomonadota</taxon>
        <taxon>Alphaproteobacteria</taxon>
        <taxon>Hyphomicrobiales</taxon>
        <taxon>Phyllobacteriaceae</taxon>
        <taxon>Phyllobacterium</taxon>
    </lineage>
</organism>
<dbReference type="RefSeq" id="WP_183433497.1">
    <property type="nucleotide sequence ID" value="NZ_BAAFZP010000002.1"/>
</dbReference>
<dbReference type="Pfam" id="PF00392">
    <property type="entry name" value="GntR"/>
    <property type="match status" value="1"/>
</dbReference>
<feature type="domain" description="HTH gntR-type" evidence="4">
    <location>
        <begin position="22"/>
        <end position="90"/>
    </location>
</feature>
<dbReference type="PANTHER" id="PTHR44846">
    <property type="entry name" value="MANNOSYL-D-GLYCERATE TRANSPORT/METABOLISM SYSTEM REPRESSOR MNGR-RELATED"/>
    <property type="match status" value="1"/>
</dbReference>
<reference evidence="5 6" key="1">
    <citation type="submission" date="2024-10" db="EMBL/GenBank/DDBJ databases">
        <title>Isolation, draft genome sequencing and identification of Phyllobacterium sp. NSA23, isolated from leaf soil.</title>
        <authorList>
            <person name="Akita H."/>
        </authorList>
    </citation>
    <scope>NUCLEOTIDE SEQUENCE [LARGE SCALE GENOMIC DNA]</scope>
    <source>
        <strain evidence="5 6">NSA23</strain>
    </source>
</reference>
<dbReference type="InterPro" id="IPR028978">
    <property type="entry name" value="Chorismate_lyase_/UTRA_dom_sf"/>
</dbReference>
<evidence type="ECO:0000313" key="6">
    <source>
        <dbReference type="Proteomes" id="UP001628091"/>
    </source>
</evidence>
<protein>
    <submittedName>
        <fullName evidence="5">GntR family transcriptional regulator</fullName>
    </submittedName>
</protein>
<proteinExistence type="predicted"/>
<dbReference type="SUPFAM" id="SSF64288">
    <property type="entry name" value="Chorismate lyase-like"/>
    <property type="match status" value="1"/>
</dbReference>
<evidence type="ECO:0000256" key="2">
    <source>
        <dbReference type="ARBA" id="ARBA00023125"/>
    </source>
</evidence>
<dbReference type="Gene3D" id="3.40.1410.10">
    <property type="entry name" value="Chorismate lyase-like"/>
    <property type="match status" value="1"/>
</dbReference>
<dbReference type="InterPro" id="IPR000524">
    <property type="entry name" value="Tscrpt_reg_HTH_GntR"/>
</dbReference>
<dbReference type="InterPro" id="IPR011663">
    <property type="entry name" value="UTRA"/>
</dbReference>
<dbReference type="PROSITE" id="PS50949">
    <property type="entry name" value="HTH_GNTR"/>
    <property type="match status" value="1"/>
</dbReference>
<dbReference type="SUPFAM" id="SSF46785">
    <property type="entry name" value="Winged helix' DNA-binding domain"/>
    <property type="match status" value="1"/>
</dbReference>
<keyword evidence="1" id="KW-0805">Transcription regulation</keyword>